<feature type="compositionally biased region" description="Acidic residues" evidence="1">
    <location>
        <begin position="1"/>
        <end position="18"/>
    </location>
</feature>
<accession>C6SYR9</accession>
<sequence>MEFTDDALVDEDGNSDAEDANKSKVAASPTEIELQILSGSAPILYELVLVCFHSSPHLLFSDPNPFSSLLFTSSSPPLLP</sequence>
<name>C6SYR9_SOYBN</name>
<organism evidence="2">
    <name type="scientific">Glycine max</name>
    <name type="common">Soybean</name>
    <name type="synonym">Glycine hispida</name>
    <dbReference type="NCBI Taxonomy" id="3847"/>
    <lineage>
        <taxon>Eukaryota</taxon>
        <taxon>Viridiplantae</taxon>
        <taxon>Streptophyta</taxon>
        <taxon>Embryophyta</taxon>
        <taxon>Tracheophyta</taxon>
        <taxon>Spermatophyta</taxon>
        <taxon>Magnoliopsida</taxon>
        <taxon>eudicotyledons</taxon>
        <taxon>Gunneridae</taxon>
        <taxon>Pentapetalae</taxon>
        <taxon>rosids</taxon>
        <taxon>fabids</taxon>
        <taxon>Fabales</taxon>
        <taxon>Fabaceae</taxon>
        <taxon>Papilionoideae</taxon>
        <taxon>50 kb inversion clade</taxon>
        <taxon>NPAAA clade</taxon>
        <taxon>indigoferoid/millettioid clade</taxon>
        <taxon>Phaseoleae</taxon>
        <taxon>Glycine</taxon>
        <taxon>Glycine subgen. Soja</taxon>
    </lineage>
</organism>
<feature type="non-terminal residue" evidence="2">
    <location>
        <position position="80"/>
    </location>
</feature>
<evidence type="ECO:0000256" key="1">
    <source>
        <dbReference type="SAM" id="MobiDB-lite"/>
    </source>
</evidence>
<feature type="region of interest" description="Disordered" evidence="1">
    <location>
        <begin position="1"/>
        <end position="27"/>
    </location>
</feature>
<proteinExistence type="evidence at transcript level"/>
<evidence type="ECO:0000313" key="2">
    <source>
        <dbReference type="EMBL" id="ACU14392.1"/>
    </source>
</evidence>
<protein>
    <submittedName>
        <fullName evidence="2">Uncharacterized protein</fullName>
    </submittedName>
</protein>
<reference evidence="2" key="1">
    <citation type="submission" date="2009-08" db="EMBL/GenBank/DDBJ databases">
        <authorList>
            <person name="Cheung F."/>
            <person name="Xiao Y."/>
            <person name="Chan A."/>
            <person name="Moskal W."/>
            <person name="Town C.D."/>
        </authorList>
    </citation>
    <scope>NUCLEOTIDE SEQUENCE</scope>
</reference>
<dbReference type="AlphaFoldDB" id="C6SYR9"/>
<dbReference type="EMBL" id="BT090317">
    <property type="protein sequence ID" value="ACU14392.1"/>
    <property type="molecule type" value="mRNA"/>
</dbReference>